<comment type="caution">
    <text evidence="2">The sequence shown here is derived from an EMBL/GenBank/DDBJ whole genome shotgun (WGS) entry which is preliminary data.</text>
</comment>
<sequence length="93" mass="9457">MILSTPPPPEAPATSAKPSGSYDPLDQVPARPHDRSHGVILATHRAAAPPAGLAAPASGHTEGVGWPPWAAQLLGPWAPAHPLAGPQTPSRAF</sequence>
<keyword evidence="3" id="KW-1185">Reference proteome</keyword>
<dbReference type="EMBL" id="JBHFFA010000003">
    <property type="protein sequence ID" value="KAL2633696.1"/>
    <property type="molecule type" value="Genomic_DNA"/>
</dbReference>
<protein>
    <submittedName>
        <fullName evidence="2">Uncharacterized protein</fullName>
    </submittedName>
</protein>
<feature type="compositionally biased region" description="Pro residues" evidence="1">
    <location>
        <begin position="1"/>
        <end position="11"/>
    </location>
</feature>
<accession>A0ABD1YSY0</accession>
<reference evidence="2 3" key="1">
    <citation type="submission" date="2024-09" db="EMBL/GenBank/DDBJ databases">
        <title>Chromosome-scale assembly of Riccia fluitans.</title>
        <authorList>
            <person name="Paukszto L."/>
            <person name="Sawicki J."/>
            <person name="Karawczyk K."/>
            <person name="Piernik-Szablinska J."/>
            <person name="Szczecinska M."/>
            <person name="Mazdziarz M."/>
        </authorList>
    </citation>
    <scope>NUCLEOTIDE SEQUENCE [LARGE SCALE GENOMIC DNA]</scope>
    <source>
        <strain evidence="2">Rf_01</strain>
        <tissue evidence="2">Aerial parts of the thallus</tissue>
    </source>
</reference>
<feature type="region of interest" description="Disordered" evidence="1">
    <location>
        <begin position="1"/>
        <end position="64"/>
    </location>
</feature>
<name>A0ABD1YSY0_9MARC</name>
<dbReference type="Proteomes" id="UP001605036">
    <property type="component" value="Unassembled WGS sequence"/>
</dbReference>
<evidence type="ECO:0000313" key="2">
    <source>
        <dbReference type="EMBL" id="KAL2633696.1"/>
    </source>
</evidence>
<feature type="compositionally biased region" description="Low complexity" evidence="1">
    <location>
        <begin position="46"/>
        <end position="57"/>
    </location>
</feature>
<evidence type="ECO:0000256" key="1">
    <source>
        <dbReference type="SAM" id="MobiDB-lite"/>
    </source>
</evidence>
<gene>
    <name evidence="2" type="ORF">R1flu_005175</name>
</gene>
<organism evidence="2 3">
    <name type="scientific">Riccia fluitans</name>
    <dbReference type="NCBI Taxonomy" id="41844"/>
    <lineage>
        <taxon>Eukaryota</taxon>
        <taxon>Viridiplantae</taxon>
        <taxon>Streptophyta</taxon>
        <taxon>Embryophyta</taxon>
        <taxon>Marchantiophyta</taxon>
        <taxon>Marchantiopsida</taxon>
        <taxon>Marchantiidae</taxon>
        <taxon>Marchantiales</taxon>
        <taxon>Ricciaceae</taxon>
        <taxon>Riccia</taxon>
    </lineage>
</organism>
<proteinExistence type="predicted"/>
<dbReference type="AlphaFoldDB" id="A0ABD1YSY0"/>
<evidence type="ECO:0000313" key="3">
    <source>
        <dbReference type="Proteomes" id="UP001605036"/>
    </source>
</evidence>